<evidence type="ECO:0000256" key="8">
    <source>
        <dbReference type="PIRSR" id="PIRSR000239-1"/>
    </source>
</evidence>
<evidence type="ECO:0000313" key="11">
    <source>
        <dbReference type="Proteomes" id="UP001301350"/>
    </source>
</evidence>
<dbReference type="InterPro" id="IPR019479">
    <property type="entry name" value="Peroxiredoxin_C"/>
</dbReference>
<dbReference type="PROSITE" id="PS51352">
    <property type="entry name" value="THIOREDOXIN_2"/>
    <property type="match status" value="1"/>
</dbReference>
<organism evidence="10 11">
    <name type="scientific">Cyanidium caldarium</name>
    <name type="common">Red alga</name>
    <dbReference type="NCBI Taxonomy" id="2771"/>
    <lineage>
        <taxon>Eukaryota</taxon>
        <taxon>Rhodophyta</taxon>
        <taxon>Bangiophyceae</taxon>
        <taxon>Cyanidiales</taxon>
        <taxon>Cyanidiaceae</taxon>
        <taxon>Cyanidium</taxon>
    </lineage>
</organism>
<dbReference type="SUPFAM" id="SSF52833">
    <property type="entry name" value="Thioredoxin-like"/>
    <property type="match status" value="1"/>
</dbReference>
<dbReference type="GO" id="GO:0033554">
    <property type="term" value="P:cellular response to stress"/>
    <property type="evidence" value="ECO:0007669"/>
    <property type="project" value="TreeGrafter"/>
</dbReference>
<dbReference type="InterPro" id="IPR045020">
    <property type="entry name" value="PRX_1cys"/>
</dbReference>
<evidence type="ECO:0000259" key="9">
    <source>
        <dbReference type="PROSITE" id="PS51352"/>
    </source>
</evidence>
<keyword evidence="3 7" id="KW-0049">Antioxidant</keyword>
<dbReference type="PIRSF" id="PIRSF000239">
    <property type="entry name" value="AHPC"/>
    <property type="match status" value="1"/>
</dbReference>
<keyword evidence="11" id="KW-1185">Reference proteome</keyword>
<dbReference type="InterPro" id="IPR024706">
    <property type="entry name" value="Peroxiredoxin_AhpC-typ"/>
</dbReference>
<dbReference type="FunFam" id="3.40.30.10:FF:000011">
    <property type="entry name" value="Peroxiredoxin PRX1"/>
    <property type="match status" value="1"/>
</dbReference>
<dbReference type="InterPro" id="IPR013766">
    <property type="entry name" value="Thioredoxin_domain"/>
</dbReference>
<dbReference type="Gene3D" id="3.40.30.10">
    <property type="entry name" value="Glutaredoxin"/>
    <property type="match status" value="1"/>
</dbReference>
<dbReference type="GO" id="GO:0005829">
    <property type="term" value="C:cytosol"/>
    <property type="evidence" value="ECO:0007669"/>
    <property type="project" value="TreeGrafter"/>
</dbReference>
<evidence type="ECO:0000256" key="7">
    <source>
        <dbReference type="PIRNR" id="PIRNR000239"/>
    </source>
</evidence>
<keyword evidence="2 7" id="KW-0575">Peroxidase</keyword>
<dbReference type="InterPro" id="IPR036249">
    <property type="entry name" value="Thioredoxin-like_sf"/>
</dbReference>
<dbReference type="CDD" id="cd03016">
    <property type="entry name" value="PRX_1cys"/>
    <property type="match status" value="1"/>
</dbReference>
<dbReference type="GO" id="GO:0006979">
    <property type="term" value="P:response to oxidative stress"/>
    <property type="evidence" value="ECO:0007669"/>
    <property type="project" value="TreeGrafter"/>
</dbReference>
<evidence type="ECO:0000256" key="2">
    <source>
        <dbReference type="ARBA" id="ARBA00022559"/>
    </source>
</evidence>
<dbReference type="GO" id="GO:0042744">
    <property type="term" value="P:hydrogen peroxide catabolic process"/>
    <property type="evidence" value="ECO:0007669"/>
    <property type="project" value="TreeGrafter"/>
</dbReference>
<dbReference type="EMBL" id="JANCYW010000010">
    <property type="protein sequence ID" value="KAK4536967.1"/>
    <property type="molecule type" value="Genomic_DNA"/>
</dbReference>
<dbReference type="FunFam" id="3.30.1020.10:FF:000001">
    <property type="entry name" value="1-Cys peroxiredoxin"/>
    <property type="match status" value="1"/>
</dbReference>
<comment type="caution">
    <text evidence="10">The sequence shown here is derived from an EMBL/GenBank/DDBJ whole genome shotgun (WGS) entry which is preliminary data.</text>
</comment>
<evidence type="ECO:0000256" key="4">
    <source>
        <dbReference type="ARBA" id="ARBA00023002"/>
    </source>
</evidence>
<dbReference type="PANTHER" id="PTHR10681:SF128">
    <property type="entry name" value="THIOREDOXIN-DEPENDENT PEROXIDE REDUCTASE, MITOCHONDRIAL"/>
    <property type="match status" value="1"/>
</dbReference>
<dbReference type="PANTHER" id="PTHR10681">
    <property type="entry name" value="THIOREDOXIN PEROXIDASE"/>
    <property type="match status" value="1"/>
</dbReference>
<accession>A0AAV9IXF3</accession>
<comment type="similarity">
    <text evidence="6">Belongs to the peroxiredoxin family. Prx6 subfamily.</text>
</comment>
<protein>
    <recommendedName>
        <fullName evidence="9">Thioredoxin domain-containing protein</fullName>
    </recommendedName>
</protein>
<dbReference type="Proteomes" id="UP001301350">
    <property type="component" value="Unassembled WGS sequence"/>
</dbReference>
<dbReference type="Pfam" id="PF10417">
    <property type="entry name" value="1-cysPrx_C"/>
    <property type="match status" value="1"/>
</dbReference>
<evidence type="ECO:0000256" key="5">
    <source>
        <dbReference type="ARBA" id="ARBA00023284"/>
    </source>
</evidence>
<comment type="function">
    <text evidence="7">Thiol-specific peroxidase that catalyzes the reduction of hydrogen peroxide and organic hydroperoxides to water and alcohols, respectively.</text>
</comment>
<gene>
    <name evidence="10" type="ORF">CDCA_CDCA10G2992</name>
</gene>
<dbReference type="GO" id="GO:0008379">
    <property type="term" value="F:thioredoxin peroxidase activity"/>
    <property type="evidence" value="ECO:0007669"/>
    <property type="project" value="TreeGrafter"/>
</dbReference>
<evidence type="ECO:0000313" key="10">
    <source>
        <dbReference type="EMBL" id="KAK4536967.1"/>
    </source>
</evidence>
<sequence>MTSAALRIEDVAPDFEAETQLGHFKFSEYAQGSWVVFFSHPRDFTPVCTTELARAAQLQPEFAKRGVKMLAVSCDDVESHRGWIPDVDAYGHTKVQYPIVADADRRVARMYNMLPAEQSGAPMPVTVRSVFFIDDQRRIRAMITYPPAVGRNFDEILRVVDALQTSTRLGVATPVDWRRGDEVIVPLAVSDEKVKQNFPSGLQVVDLPSQKPYLRTGKYAG</sequence>
<proteinExistence type="inferred from homology"/>
<reference evidence="10 11" key="1">
    <citation type="submission" date="2022-07" db="EMBL/GenBank/DDBJ databases">
        <title>Genome-wide signatures of adaptation to extreme environments.</title>
        <authorList>
            <person name="Cho C.H."/>
            <person name="Yoon H.S."/>
        </authorList>
    </citation>
    <scope>NUCLEOTIDE SEQUENCE [LARGE SCALE GENOMIC DNA]</scope>
    <source>
        <strain evidence="10 11">DBV 063 E5</strain>
    </source>
</reference>
<dbReference type="InterPro" id="IPR000866">
    <property type="entry name" value="AhpC/TSA"/>
</dbReference>
<dbReference type="Gene3D" id="3.30.1020.10">
    <property type="entry name" value="Antioxidant, Horf6, Chain A, domain2"/>
    <property type="match status" value="1"/>
</dbReference>
<dbReference type="GO" id="GO:0045454">
    <property type="term" value="P:cell redox homeostasis"/>
    <property type="evidence" value="ECO:0007669"/>
    <property type="project" value="TreeGrafter"/>
</dbReference>
<comment type="similarity">
    <text evidence="1">Belongs to the peroxiredoxin family. AhpC/Prx1 subfamily.</text>
</comment>
<keyword evidence="4 7" id="KW-0560">Oxidoreductase</keyword>
<evidence type="ECO:0000256" key="3">
    <source>
        <dbReference type="ARBA" id="ARBA00022862"/>
    </source>
</evidence>
<dbReference type="AlphaFoldDB" id="A0AAV9IXF3"/>
<feature type="active site" description="Cysteine sulfenic acid (-SOH) intermediate; for peroxidase activity" evidence="8">
    <location>
        <position position="48"/>
    </location>
</feature>
<dbReference type="Pfam" id="PF00578">
    <property type="entry name" value="AhpC-TSA"/>
    <property type="match status" value="1"/>
</dbReference>
<evidence type="ECO:0000256" key="6">
    <source>
        <dbReference type="ARBA" id="ARBA00025719"/>
    </source>
</evidence>
<name>A0AAV9IXF3_CYACA</name>
<evidence type="ECO:0000256" key="1">
    <source>
        <dbReference type="ARBA" id="ARBA00009796"/>
    </source>
</evidence>
<keyword evidence="5 7" id="KW-0676">Redox-active center</keyword>
<feature type="domain" description="Thioredoxin" evidence="9">
    <location>
        <begin position="6"/>
        <end position="165"/>
    </location>
</feature>
<dbReference type="InterPro" id="IPR050217">
    <property type="entry name" value="Peroxiredoxin"/>
</dbReference>